<comment type="similarity">
    <text evidence="1">Belongs to the LOB domain-containing protein family.</text>
</comment>
<gene>
    <name evidence="3" type="primary">LBD33_0</name>
    <name evidence="3" type="ORF">CK203_010155</name>
</gene>
<evidence type="ECO:0000313" key="3">
    <source>
        <dbReference type="EMBL" id="RVX13590.1"/>
    </source>
</evidence>
<evidence type="ECO:0000259" key="2">
    <source>
        <dbReference type="Pfam" id="PF03195"/>
    </source>
</evidence>
<sequence>MLVRMALSPNLSHSFVKLPFISRAVRHINAIVYALATVADSSGEPLSWSRDGWMELLEALLLYWEDKRARPDQTRPSGQISKSLKIMTGIGASCAIATPSLHNRGEAAITISYEALARMRDPVYGCVAHIFALQQQVANLQEEIEILGNHMATFAPDTVTGSATIHAGNATANQAFDSLMNEQPPPLYGWENQNFFCDSDATPLERLFEGIDQEFSAYYPWSDNTTYPKN</sequence>
<dbReference type="EMBL" id="QGNW01000023">
    <property type="protein sequence ID" value="RVX13590.1"/>
    <property type="molecule type" value="Genomic_DNA"/>
</dbReference>
<dbReference type="InterPro" id="IPR004883">
    <property type="entry name" value="LOB"/>
</dbReference>
<dbReference type="PANTHER" id="PTHR31529:SF50">
    <property type="entry name" value="LOB DOMAIN PROTEIN"/>
    <property type="match status" value="1"/>
</dbReference>
<dbReference type="Pfam" id="PF03195">
    <property type="entry name" value="LOB"/>
    <property type="match status" value="1"/>
</dbReference>
<organism evidence="3 4">
    <name type="scientific">Vitis vinifera</name>
    <name type="common">Grape</name>
    <dbReference type="NCBI Taxonomy" id="29760"/>
    <lineage>
        <taxon>Eukaryota</taxon>
        <taxon>Viridiplantae</taxon>
        <taxon>Streptophyta</taxon>
        <taxon>Embryophyta</taxon>
        <taxon>Tracheophyta</taxon>
        <taxon>Spermatophyta</taxon>
        <taxon>Magnoliopsida</taxon>
        <taxon>eudicotyledons</taxon>
        <taxon>Gunneridae</taxon>
        <taxon>Pentapetalae</taxon>
        <taxon>rosids</taxon>
        <taxon>Vitales</taxon>
        <taxon>Vitaceae</taxon>
        <taxon>Viteae</taxon>
        <taxon>Vitis</taxon>
    </lineage>
</organism>
<feature type="domain" description="LOB" evidence="2">
    <location>
        <begin position="101"/>
        <end position="146"/>
    </location>
</feature>
<dbReference type="AlphaFoldDB" id="A0A438JX98"/>
<reference evidence="3 4" key="1">
    <citation type="journal article" date="2018" name="PLoS Genet.">
        <title>Population sequencing reveals clonal diversity and ancestral inbreeding in the grapevine cultivar Chardonnay.</title>
        <authorList>
            <person name="Roach M.J."/>
            <person name="Johnson D.L."/>
            <person name="Bohlmann J."/>
            <person name="van Vuuren H.J."/>
            <person name="Jones S.J."/>
            <person name="Pretorius I.S."/>
            <person name="Schmidt S.A."/>
            <person name="Borneman A.R."/>
        </authorList>
    </citation>
    <scope>NUCLEOTIDE SEQUENCE [LARGE SCALE GENOMIC DNA]</scope>
    <source>
        <strain evidence="4">cv. Chardonnay</strain>
        <tissue evidence="3">Leaf</tissue>
    </source>
</reference>
<dbReference type="PANTHER" id="PTHR31529">
    <property type="entry name" value="LOB DOMAIN CONTAINING PROTEIN"/>
    <property type="match status" value="1"/>
</dbReference>
<proteinExistence type="inferred from homology"/>
<protein>
    <submittedName>
        <fullName evidence="3">LOB domain-containing protein 33</fullName>
    </submittedName>
</protein>
<accession>A0A438JX98</accession>
<evidence type="ECO:0000256" key="1">
    <source>
        <dbReference type="ARBA" id="ARBA00005474"/>
    </source>
</evidence>
<dbReference type="Proteomes" id="UP000288805">
    <property type="component" value="Unassembled WGS sequence"/>
</dbReference>
<comment type="caution">
    <text evidence="3">The sequence shown here is derived from an EMBL/GenBank/DDBJ whole genome shotgun (WGS) entry which is preliminary data.</text>
</comment>
<evidence type="ECO:0000313" key="4">
    <source>
        <dbReference type="Proteomes" id="UP000288805"/>
    </source>
</evidence>
<name>A0A438JX98_VITVI</name>